<dbReference type="SUPFAM" id="SSF81383">
    <property type="entry name" value="F-box domain"/>
    <property type="match status" value="1"/>
</dbReference>
<sequence>MGNRINILPDDVLCHILSFVPTKEVVATSVLSKRWKPLWRSVPALDFDYWGYYSVMNDNARFHFVQSVSTFILSRDLNQPLKKFLIRCRSSVFDSAFFNAWLTTAAQSRVEHIDLCLYFKIIVLPPILLNCRTLVVLKLTFLEMSGLSSVHLPSLKILHLNNVKFLERTHLVVFLCGTPNLEDLETKGVRFRDYETKEIFRRLPKLVRAVIVKDAVPLDVLYNVQFLRIEEMVM</sequence>
<name>A0A151RCA5_CAJCA</name>
<evidence type="ECO:0000313" key="3">
    <source>
        <dbReference type="Proteomes" id="UP000075243"/>
    </source>
</evidence>
<dbReference type="EMBL" id="KQ483857">
    <property type="protein sequence ID" value="KYP40103.1"/>
    <property type="molecule type" value="Genomic_DNA"/>
</dbReference>
<dbReference type="PANTHER" id="PTHR31293">
    <property type="entry name" value="RNI-LIKE SUPERFAMILY PROTEIN"/>
    <property type="match status" value="1"/>
</dbReference>
<dbReference type="SMART" id="SM00256">
    <property type="entry name" value="FBOX"/>
    <property type="match status" value="1"/>
</dbReference>
<dbReference type="Pfam" id="PF00646">
    <property type="entry name" value="F-box"/>
    <property type="match status" value="1"/>
</dbReference>
<dbReference type="Gene3D" id="1.20.1280.50">
    <property type="match status" value="1"/>
</dbReference>
<organism evidence="2 3">
    <name type="scientific">Cajanus cajan</name>
    <name type="common">Pigeon pea</name>
    <name type="synonym">Cajanus indicus</name>
    <dbReference type="NCBI Taxonomy" id="3821"/>
    <lineage>
        <taxon>Eukaryota</taxon>
        <taxon>Viridiplantae</taxon>
        <taxon>Streptophyta</taxon>
        <taxon>Embryophyta</taxon>
        <taxon>Tracheophyta</taxon>
        <taxon>Spermatophyta</taxon>
        <taxon>Magnoliopsida</taxon>
        <taxon>eudicotyledons</taxon>
        <taxon>Gunneridae</taxon>
        <taxon>Pentapetalae</taxon>
        <taxon>rosids</taxon>
        <taxon>fabids</taxon>
        <taxon>Fabales</taxon>
        <taxon>Fabaceae</taxon>
        <taxon>Papilionoideae</taxon>
        <taxon>50 kb inversion clade</taxon>
        <taxon>NPAAA clade</taxon>
        <taxon>indigoferoid/millettioid clade</taxon>
        <taxon>Phaseoleae</taxon>
        <taxon>Cajanus</taxon>
    </lineage>
</organism>
<dbReference type="Gene3D" id="3.80.10.10">
    <property type="entry name" value="Ribonuclease Inhibitor"/>
    <property type="match status" value="1"/>
</dbReference>
<dbReference type="InterPro" id="IPR001810">
    <property type="entry name" value="F-box_dom"/>
</dbReference>
<dbReference type="PROSITE" id="PS50181">
    <property type="entry name" value="FBOX"/>
    <property type="match status" value="1"/>
</dbReference>
<accession>A0A151RCA5</accession>
<dbReference type="SUPFAM" id="SSF52047">
    <property type="entry name" value="RNI-like"/>
    <property type="match status" value="1"/>
</dbReference>
<dbReference type="Gramene" id="C.cajan_37406.t">
    <property type="protein sequence ID" value="C.cajan_37406.t.cds1"/>
    <property type="gene ID" value="C.cajan_37406"/>
</dbReference>
<dbReference type="STRING" id="3821.A0A151RCA5"/>
<dbReference type="CDD" id="cd22160">
    <property type="entry name" value="F-box_AtFBL13-like"/>
    <property type="match status" value="1"/>
</dbReference>
<proteinExistence type="predicted"/>
<dbReference type="InterPro" id="IPR055294">
    <property type="entry name" value="FBL60-like"/>
</dbReference>
<dbReference type="PANTHER" id="PTHR31293:SF12">
    <property type="entry name" value="RNI-LIKE SUPERFAMILY PROTEIN"/>
    <property type="match status" value="1"/>
</dbReference>
<reference evidence="2" key="1">
    <citation type="journal article" date="2012" name="Nat. Biotechnol.">
        <title>Draft genome sequence of pigeonpea (Cajanus cajan), an orphan legume crop of resource-poor farmers.</title>
        <authorList>
            <person name="Varshney R.K."/>
            <person name="Chen W."/>
            <person name="Li Y."/>
            <person name="Bharti A.K."/>
            <person name="Saxena R.K."/>
            <person name="Schlueter J.A."/>
            <person name="Donoghue M.T."/>
            <person name="Azam S."/>
            <person name="Fan G."/>
            <person name="Whaley A.M."/>
            <person name="Farmer A.D."/>
            <person name="Sheridan J."/>
            <person name="Iwata A."/>
            <person name="Tuteja R."/>
            <person name="Penmetsa R.V."/>
            <person name="Wu W."/>
            <person name="Upadhyaya H.D."/>
            <person name="Yang S.P."/>
            <person name="Shah T."/>
            <person name="Saxena K.B."/>
            <person name="Michael T."/>
            <person name="McCombie W.R."/>
            <person name="Yang B."/>
            <person name="Zhang G."/>
            <person name="Yang H."/>
            <person name="Wang J."/>
            <person name="Spillane C."/>
            <person name="Cook D.R."/>
            <person name="May G.D."/>
            <person name="Xu X."/>
            <person name="Jackson S.A."/>
        </authorList>
    </citation>
    <scope>NUCLEOTIDE SEQUENCE [LARGE SCALE GENOMIC DNA]</scope>
</reference>
<gene>
    <name evidence="2" type="ORF">KK1_038558</name>
</gene>
<dbReference type="AlphaFoldDB" id="A0A151RCA5"/>
<dbReference type="InterPro" id="IPR036047">
    <property type="entry name" value="F-box-like_dom_sf"/>
</dbReference>
<protein>
    <submittedName>
        <fullName evidence="2">F-box protein At5g18780 family</fullName>
    </submittedName>
</protein>
<dbReference type="InterPro" id="IPR032675">
    <property type="entry name" value="LRR_dom_sf"/>
</dbReference>
<dbReference type="InterPro" id="IPR053781">
    <property type="entry name" value="F-box_AtFBL13-like"/>
</dbReference>
<feature type="domain" description="F-box" evidence="1">
    <location>
        <begin position="2"/>
        <end position="53"/>
    </location>
</feature>
<dbReference type="Proteomes" id="UP000075243">
    <property type="component" value="Unassembled WGS sequence"/>
</dbReference>
<evidence type="ECO:0000259" key="1">
    <source>
        <dbReference type="PROSITE" id="PS50181"/>
    </source>
</evidence>
<dbReference type="OMA" id="RIEEMVM"/>
<keyword evidence="3" id="KW-1185">Reference proteome</keyword>
<evidence type="ECO:0000313" key="2">
    <source>
        <dbReference type="EMBL" id="KYP40103.1"/>
    </source>
</evidence>